<feature type="domain" description="Condensation" evidence="1">
    <location>
        <begin position="15"/>
        <end position="434"/>
    </location>
</feature>
<gene>
    <name evidence="2" type="ORF">VA596_12440</name>
</gene>
<organism evidence="2 3">
    <name type="scientific">Amycolatopsis heterodermiae</name>
    <dbReference type="NCBI Taxonomy" id="3110235"/>
    <lineage>
        <taxon>Bacteria</taxon>
        <taxon>Bacillati</taxon>
        <taxon>Actinomycetota</taxon>
        <taxon>Actinomycetes</taxon>
        <taxon>Pseudonocardiales</taxon>
        <taxon>Pseudonocardiaceae</taxon>
        <taxon>Amycolatopsis</taxon>
    </lineage>
</organism>
<reference evidence="2 3" key="1">
    <citation type="submission" date="2023-12" db="EMBL/GenBank/DDBJ databases">
        <title>Amycolatopsis sp. V23-08.</title>
        <authorList>
            <person name="Somphong A."/>
        </authorList>
    </citation>
    <scope>NUCLEOTIDE SEQUENCE [LARGE SCALE GENOMIC DNA]</scope>
    <source>
        <strain evidence="2 3">V23-08</strain>
    </source>
</reference>
<dbReference type="EMBL" id="JAYFSI010000002">
    <property type="protein sequence ID" value="MEA5360347.1"/>
    <property type="molecule type" value="Genomic_DNA"/>
</dbReference>
<dbReference type="Gene3D" id="3.30.559.30">
    <property type="entry name" value="Nonribosomal peptide synthetase, condensation domain"/>
    <property type="match status" value="1"/>
</dbReference>
<evidence type="ECO:0000313" key="3">
    <source>
        <dbReference type="Proteomes" id="UP001304298"/>
    </source>
</evidence>
<keyword evidence="3" id="KW-1185">Reference proteome</keyword>
<evidence type="ECO:0000313" key="2">
    <source>
        <dbReference type="EMBL" id="MEA5360347.1"/>
    </source>
</evidence>
<accession>A0ABU5R2B6</accession>
<dbReference type="CDD" id="cd19531">
    <property type="entry name" value="LCL_NRPS-like"/>
    <property type="match status" value="1"/>
</dbReference>
<dbReference type="PANTHER" id="PTHR45527">
    <property type="entry name" value="NONRIBOSOMAL PEPTIDE SYNTHETASE"/>
    <property type="match status" value="1"/>
</dbReference>
<evidence type="ECO:0000259" key="1">
    <source>
        <dbReference type="Pfam" id="PF00668"/>
    </source>
</evidence>
<comment type="caution">
    <text evidence="2">The sequence shown here is derived from an EMBL/GenBank/DDBJ whole genome shotgun (WGS) entry which is preliminary data.</text>
</comment>
<dbReference type="PANTHER" id="PTHR45527:SF1">
    <property type="entry name" value="FATTY ACID SYNTHASE"/>
    <property type="match status" value="1"/>
</dbReference>
<sequence>MTATGHVTPDETYLLPTSFVQRGVWDVARLAPRHPVLAVPEALRLRGRLDRTALRRALDELVRRHESLRSTFREADGELVAQVHAHAEVELERAGPLPDPDGPLAEAPAPPELTHAPLLRVRLFELGPDDHVVLVVSHLMVYDAASRDVLTRELGLLYRAYALGTDPALPPLPLQYADVANWQNDSIASGAYSGQLHHWRRVLAGLARPSLPGSPGEDRFAAQVHRGRLDEPLLAAATESGKNADASLFMVLLSVYHALLAGIGGRADFAIGTPVLCRDRPEFQGIVGRFVNHVAIRAESTSDTPFATLLSRVRRASLDAFAHRDLPLEYLQAQLLPGTASTDDPWFRATFVLHSAAAGELTLPGLTIARHPVSRGAARYDLELHVWPAGDGAEVQLLRRTGVLSAATGDRLAAGFAEAVRAAVADPARPAGELGSRFAPRKDNDR</sequence>
<dbReference type="InterPro" id="IPR001242">
    <property type="entry name" value="Condensation_dom"/>
</dbReference>
<dbReference type="RefSeq" id="WP_323326407.1">
    <property type="nucleotide sequence ID" value="NZ_JAYFSI010000002.1"/>
</dbReference>
<name>A0ABU5R2B6_9PSEU</name>
<dbReference type="Proteomes" id="UP001304298">
    <property type="component" value="Unassembled WGS sequence"/>
</dbReference>
<proteinExistence type="predicted"/>
<dbReference type="Pfam" id="PF00668">
    <property type="entry name" value="Condensation"/>
    <property type="match status" value="1"/>
</dbReference>
<dbReference type="InterPro" id="IPR023213">
    <property type="entry name" value="CAT-like_dom_sf"/>
</dbReference>
<dbReference type="SUPFAM" id="SSF52777">
    <property type="entry name" value="CoA-dependent acyltransferases"/>
    <property type="match status" value="2"/>
</dbReference>
<protein>
    <submittedName>
        <fullName evidence="2">Condensation domain-containing protein</fullName>
    </submittedName>
</protein>
<dbReference type="Gene3D" id="3.30.559.10">
    <property type="entry name" value="Chloramphenicol acetyltransferase-like domain"/>
    <property type="match status" value="1"/>
</dbReference>